<dbReference type="PROSITE" id="PS00409">
    <property type="entry name" value="PROKAR_NTER_METHYL"/>
    <property type="match status" value="1"/>
</dbReference>
<dbReference type="NCBIfam" id="TIGR02532">
    <property type="entry name" value="IV_pilin_GFxxxE"/>
    <property type="match status" value="1"/>
</dbReference>
<dbReference type="RefSeq" id="WP_093313189.1">
    <property type="nucleotide sequence ID" value="NZ_FNPV01000005.1"/>
</dbReference>
<organism evidence="2 3">
    <name type="scientific">Tindallia californiensis</name>
    <dbReference type="NCBI Taxonomy" id="159292"/>
    <lineage>
        <taxon>Bacteria</taxon>
        <taxon>Bacillati</taxon>
        <taxon>Bacillota</taxon>
        <taxon>Clostridia</taxon>
        <taxon>Peptostreptococcales</taxon>
        <taxon>Tindalliaceae</taxon>
        <taxon>Tindallia</taxon>
    </lineage>
</organism>
<evidence type="ECO:0000313" key="3">
    <source>
        <dbReference type="Proteomes" id="UP000199230"/>
    </source>
</evidence>
<protein>
    <submittedName>
        <fullName evidence="2">Prepilin-type N-terminal cleavage/methylation domain-containing protein</fullName>
    </submittedName>
</protein>
<name>A0A1H3NHY6_9FIRM</name>
<keyword evidence="1" id="KW-0812">Transmembrane</keyword>
<dbReference type="Pfam" id="PF07963">
    <property type="entry name" value="N_methyl"/>
    <property type="match status" value="1"/>
</dbReference>
<gene>
    <name evidence="2" type="ORF">SAMN05192546_105129</name>
</gene>
<dbReference type="STRING" id="159292.SAMN05192546_105129"/>
<evidence type="ECO:0000256" key="1">
    <source>
        <dbReference type="SAM" id="Phobius"/>
    </source>
</evidence>
<sequence length="211" mass="24429">MEVKDFKKNEYSQGFTLLEVIIVVGLMLVVITASYNLLFHGIFATQSIQEQALLSMEVQPFYYQLEKEIKQARKSEENQPVVRGESPEGVGYATLIFYSDITGDGKPENIKYALENNNLVKSYRVRNSKGTEFDEYPYEYSGNYGNERTVLRNITNGSIFRNIERVNQDPNNDTDHRKSFEVHIEIEGVQDKSQKMYFEGYLMTRSRVEAD</sequence>
<feature type="transmembrane region" description="Helical" evidence="1">
    <location>
        <begin position="20"/>
        <end position="39"/>
    </location>
</feature>
<dbReference type="InterPro" id="IPR012902">
    <property type="entry name" value="N_methyl_site"/>
</dbReference>
<proteinExistence type="predicted"/>
<dbReference type="Proteomes" id="UP000199230">
    <property type="component" value="Unassembled WGS sequence"/>
</dbReference>
<dbReference type="EMBL" id="FNPV01000005">
    <property type="protein sequence ID" value="SDY88438.1"/>
    <property type="molecule type" value="Genomic_DNA"/>
</dbReference>
<evidence type="ECO:0000313" key="2">
    <source>
        <dbReference type="EMBL" id="SDY88438.1"/>
    </source>
</evidence>
<reference evidence="2 3" key="1">
    <citation type="submission" date="2016-10" db="EMBL/GenBank/DDBJ databases">
        <authorList>
            <person name="de Groot N.N."/>
        </authorList>
    </citation>
    <scope>NUCLEOTIDE SEQUENCE [LARGE SCALE GENOMIC DNA]</scope>
    <source>
        <strain evidence="2 3">APO</strain>
    </source>
</reference>
<dbReference type="OrthoDB" id="1954973at2"/>
<accession>A0A1H3NHY6</accession>
<keyword evidence="1" id="KW-1133">Transmembrane helix</keyword>
<keyword evidence="1" id="KW-0472">Membrane</keyword>
<keyword evidence="3" id="KW-1185">Reference proteome</keyword>
<dbReference type="AlphaFoldDB" id="A0A1H3NHY6"/>